<dbReference type="SUPFAM" id="SSF50475">
    <property type="entry name" value="FMN-binding split barrel"/>
    <property type="match status" value="1"/>
</dbReference>
<keyword evidence="7" id="KW-1185">Reference proteome</keyword>
<dbReference type="InterPro" id="IPR012349">
    <property type="entry name" value="Split_barrel_FMN-bd"/>
</dbReference>
<name>A0A1W7A8D8_9STAP</name>
<dbReference type="PANTHER" id="PTHR33798">
    <property type="entry name" value="FLAVOPROTEIN OXYGENASE"/>
    <property type="match status" value="1"/>
</dbReference>
<dbReference type="PANTHER" id="PTHR33798:SF5">
    <property type="entry name" value="FLAVIN REDUCTASE LIKE DOMAIN-CONTAINING PROTEIN"/>
    <property type="match status" value="1"/>
</dbReference>
<dbReference type="Proteomes" id="UP000194154">
    <property type="component" value="Chromosome"/>
</dbReference>
<evidence type="ECO:0000256" key="1">
    <source>
        <dbReference type="ARBA" id="ARBA00001917"/>
    </source>
</evidence>
<reference evidence="6 7" key="1">
    <citation type="journal article" date="2017" name="Int. J. Syst. Evol. Microbiol.">
        <title>Macrococcus canis sp. nov., a skin bacterium associated with infections in dogs.</title>
        <authorList>
            <person name="Gobeli Brawand S."/>
            <person name="Cotting K."/>
            <person name="Gomez-Sanz E."/>
            <person name="Collaud A."/>
            <person name="Thomann A."/>
            <person name="Brodard I."/>
            <person name="Rodriguez-Campos S."/>
            <person name="Strauss C."/>
            <person name="Perreten V."/>
        </authorList>
    </citation>
    <scope>NUCLEOTIDE SEQUENCE [LARGE SCALE GENOMIC DNA]</scope>
    <source>
        <strain evidence="6 7">KM45013</strain>
    </source>
</reference>
<feature type="domain" description="Flavin reductase like" evidence="5">
    <location>
        <begin position="19"/>
        <end position="171"/>
    </location>
</feature>
<sequence length="200" mass="22392">MHIDPTQQQERDNYKLMIGSIIPRPIAFITSQSEEGIVNAAPFSYFNIVTSNPPMISVSIQRKEGRQKDTARNILQNESFVVHIVSKPFVEEMNKTAAVLPAHKSELDLTSLTVEDSKIVSVPTIKEAKVAMECVLEHHVTLGKDNNAVDHIIGKIVNFNIDDELVDNFRIDAQKLDPISRLAGQNYSELGNIFALERPQ</sequence>
<protein>
    <submittedName>
        <fullName evidence="6">Flavoredoxin</fullName>
    </submittedName>
</protein>
<dbReference type="EMBL" id="CP021059">
    <property type="protein sequence ID" value="ARQ05841.1"/>
    <property type="molecule type" value="Genomic_DNA"/>
</dbReference>
<dbReference type="Gene3D" id="2.30.110.10">
    <property type="entry name" value="Electron Transport, Fmn-binding Protein, Chain A"/>
    <property type="match status" value="1"/>
</dbReference>
<keyword evidence="3" id="KW-0288">FMN</keyword>
<dbReference type="STRING" id="1855823.MCCS_01700"/>
<dbReference type="Pfam" id="PF01613">
    <property type="entry name" value="Flavin_Reduct"/>
    <property type="match status" value="1"/>
</dbReference>
<evidence type="ECO:0000259" key="5">
    <source>
        <dbReference type="SMART" id="SM00903"/>
    </source>
</evidence>
<evidence type="ECO:0000256" key="2">
    <source>
        <dbReference type="ARBA" id="ARBA00022630"/>
    </source>
</evidence>
<keyword evidence="2" id="KW-0285">Flavoprotein</keyword>
<proteinExistence type="inferred from homology"/>
<comment type="similarity">
    <text evidence="4">Belongs to the flavoredoxin family.</text>
</comment>
<organism evidence="6 7">
    <name type="scientific">Macrococcoides canis</name>
    <dbReference type="NCBI Taxonomy" id="1855823"/>
    <lineage>
        <taxon>Bacteria</taxon>
        <taxon>Bacillati</taxon>
        <taxon>Bacillota</taxon>
        <taxon>Bacilli</taxon>
        <taxon>Bacillales</taxon>
        <taxon>Staphylococcaceae</taxon>
        <taxon>Macrococcoides</taxon>
    </lineage>
</organism>
<dbReference type="InterPro" id="IPR002563">
    <property type="entry name" value="Flavin_Rdtase-like_dom"/>
</dbReference>
<evidence type="ECO:0000256" key="3">
    <source>
        <dbReference type="ARBA" id="ARBA00022643"/>
    </source>
</evidence>
<accession>A0A1W7A8D8</accession>
<dbReference type="AlphaFoldDB" id="A0A1W7A8D8"/>
<dbReference type="SMART" id="SM00903">
    <property type="entry name" value="Flavin_Reduct"/>
    <property type="match status" value="1"/>
</dbReference>
<evidence type="ECO:0000313" key="6">
    <source>
        <dbReference type="EMBL" id="ARQ05841.1"/>
    </source>
</evidence>
<gene>
    <name evidence="6" type="primary">flr</name>
    <name evidence="6" type="ORF">MCCS_01700</name>
</gene>
<dbReference type="GO" id="GO:0010181">
    <property type="term" value="F:FMN binding"/>
    <property type="evidence" value="ECO:0007669"/>
    <property type="project" value="InterPro"/>
</dbReference>
<dbReference type="KEGG" id="mcak:MCCS_01700"/>
<dbReference type="GO" id="GO:0016646">
    <property type="term" value="F:oxidoreductase activity, acting on the CH-NH group of donors, NAD or NADP as acceptor"/>
    <property type="evidence" value="ECO:0007669"/>
    <property type="project" value="UniProtKB-ARBA"/>
</dbReference>
<comment type="cofactor">
    <cofactor evidence="1">
        <name>FMN</name>
        <dbReference type="ChEBI" id="CHEBI:58210"/>
    </cofactor>
</comment>
<evidence type="ECO:0000256" key="4">
    <source>
        <dbReference type="ARBA" id="ARBA00038054"/>
    </source>
</evidence>
<evidence type="ECO:0000313" key="7">
    <source>
        <dbReference type="Proteomes" id="UP000194154"/>
    </source>
</evidence>